<dbReference type="GO" id="GO:0005634">
    <property type="term" value="C:nucleus"/>
    <property type="evidence" value="ECO:0007669"/>
    <property type="project" value="UniProtKB-SubCell"/>
</dbReference>
<evidence type="ECO:0000256" key="9">
    <source>
        <dbReference type="SAM" id="MobiDB-lite"/>
    </source>
</evidence>
<sequence>MAKDGHELEITELRLGLPGGGVSPGQEKNGRKRSYSELEGHQNGNDFSDAKSLPRNQVLGWPPECAYRRKKSSNGEELIKMFVKVSMDGAPFLRKIDVSAHKGYYDLVMHLEKLFGCCGIGTYWSFYLDSSTVLVAI</sequence>
<comment type="function">
    <text evidence="8">Aux/IAA proteins are short-lived transcriptional factors that function as repressors of early auxin response genes at low auxin concentrations.</text>
</comment>
<dbReference type="Proteomes" id="UP001630127">
    <property type="component" value="Unassembled WGS sequence"/>
</dbReference>
<dbReference type="EMBL" id="JBJUIK010000004">
    <property type="protein sequence ID" value="KAL3529181.1"/>
    <property type="molecule type" value="Genomic_DNA"/>
</dbReference>
<dbReference type="GO" id="GO:0009734">
    <property type="term" value="P:auxin-activated signaling pathway"/>
    <property type="evidence" value="ECO:0007669"/>
    <property type="project" value="UniProtKB-UniRule"/>
</dbReference>
<feature type="domain" description="PB1" evidence="10">
    <location>
        <begin position="80"/>
        <end position="137"/>
    </location>
</feature>
<evidence type="ECO:0000313" key="12">
    <source>
        <dbReference type="Proteomes" id="UP001630127"/>
    </source>
</evidence>
<evidence type="ECO:0000313" key="11">
    <source>
        <dbReference type="EMBL" id="KAL3529181.1"/>
    </source>
</evidence>
<evidence type="ECO:0000256" key="2">
    <source>
        <dbReference type="ARBA" id="ARBA00006728"/>
    </source>
</evidence>
<feature type="region of interest" description="Disordered" evidence="9">
    <location>
        <begin position="1"/>
        <end position="59"/>
    </location>
</feature>
<name>A0ABD3AE19_9GENT</name>
<keyword evidence="6 8" id="KW-0539">Nucleus</keyword>
<comment type="subcellular location">
    <subcellularLocation>
        <location evidence="1 8">Nucleus</location>
    </subcellularLocation>
</comment>
<evidence type="ECO:0000256" key="8">
    <source>
        <dbReference type="RuleBase" id="RU004549"/>
    </source>
</evidence>
<comment type="similarity">
    <text evidence="2 8">Belongs to the Aux/IAA family.</text>
</comment>
<evidence type="ECO:0000256" key="5">
    <source>
        <dbReference type="ARBA" id="ARBA00023163"/>
    </source>
</evidence>
<organism evidence="11 12">
    <name type="scientific">Cinchona calisaya</name>
    <dbReference type="NCBI Taxonomy" id="153742"/>
    <lineage>
        <taxon>Eukaryota</taxon>
        <taxon>Viridiplantae</taxon>
        <taxon>Streptophyta</taxon>
        <taxon>Embryophyta</taxon>
        <taxon>Tracheophyta</taxon>
        <taxon>Spermatophyta</taxon>
        <taxon>Magnoliopsida</taxon>
        <taxon>eudicotyledons</taxon>
        <taxon>Gunneridae</taxon>
        <taxon>Pentapetalae</taxon>
        <taxon>asterids</taxon>
        <taxon>lamiids</taxon>
        <taxon>Gentianales</taxon>
        <taxon>Rubiaceae</taxon>
        <taxon>Cinchonoideae</taxon>
        <taxon>Cinchoneae</taxon>
        <taxon>Cinchona</taxon>
    </lineage>
</organism>
<protein>
    <recommendedName>
        <fullName evidence="8">Auxin-responsive protein</fullName>
    </recommendedName>
</protein>
<dbReference type="InterPro" id="IPR033389">
    <property type="entry name" value="AUX/IAA_dom"/>
</dbReference>
<evidence type="ECO:0000256" key="6">
    <source>
        <dbReference type="ARBA" id="ARBA00023242"/>
    </source>
</evidence>
<dbReference type="PROSITE" id="PS51745">
    <property type="entry name" value="PB1"/>
    <property type="match status" value="1"/>
</dbReference>
<accession>A0ABD3AE19</accession>
<dbReference type="SUPFAM" id="SSF54277">
    <property type="entry name" value="CAD &amp; PB1 domains"/>
    <property type="match status" value="1"/>
</dbReference>
<proteinExistence type="inferred from homology"/>
<gene>
    <name evidence="11" type="ORF">ACH5RR_008503</name>
</gene>
<evidence type="ECO:0000256" key="1">
    <source>
        <dbReference type="ARBA" id="ARBA00004123"/>
    </source>
</evidence>
<feature type="compositionally biased region" description="Basic and acidic residues" evidence="9">
    <location>
        <begin position="1"/>
        <end position="12"/>
    </location>
</feature>
<keyword evidence="5 8" id="KW-0804">Transcription</keyword>
<comment type="caution">
    <text evidence="11">The sequence shown here is derived from an EMBL/GenBank/DDBJ whole genome shotgun (WGS) entry which is preliminary data.</text>
</comment>
<dbReference type="InterPro" id="IPR053793">
    <property type="entry name" value="PB1-like"/>
</dbReference>
<comment type="subunit">
    <text evidence="8">Homodimers and heterodimers.</text>
</comment>
<dbReference type="PANTHER" id="PTHR31734">
    <property type="entry name" value="AUXIN-RESPONSIVE PROTEIN IAA17"/>
    <property type="match status" value="1"/>
</dbReference>
<dbReference type="Gene3D" id="3.10.20.90">
    <property type="entry name" value="Phosphatidylinositol 3-kinase Catalytic Subunit, Chain A, domain 1"/>
    <property type="match status" value="1"/>
</dbReference>
<reference evidence="11 12" key="1">
    <citation type="submission" date="2024-11" db="EMBL/GenBank/DDBJ databases">
        <title>A near-complete genome assembly of Cinchona calisaya.</title>
        <authorList>
            <person name="Lian D.C."/>
            <person name="Zhao X.W."/>
            <person name="Wei L."/>
        </authorList>
    </citation>
    <scope>NUCLEOTIDE SEQUENCE [LARGE SCALE GENOMIC DNA]</scope>
    <source>
        <tissue evidence="11">Nenye</tissue>
    </source>
</reference>
<evidence type="ECO:0000256" key="4">
    <source>
        <dbReference type="ARBA" id="ARBA00023015"/>
    </source>
</evidence>
<keyword evidence="12" id="KW-1185">Reference proteome</keyword>
<evidence type="ECO:0000256" key="7">
    <source>
        <dbReference type="ARBA" id="ARBA00023294"/>
    </source>
</evidence>
<keyword evidence="7 8" id="KW-0927">Auxin signaling pathway</keyword>
<keyword evidence="4 8" id="KW-0805">Transcription regulation</keyword>
<dbReference type="AlphaFoldDB" id="A0ABD3AE19"/>
<evidence type="ECO:0000259" key="10">
    <source>
        <dbReference type="PROSITE" id="PS51745"/>
    </source>
</evidence>
<dbReference type="Pfam" id="PF02309">
    <property type="entry name" value="AUX_IAA"/>
    <property type="match status" value="1"/>
</dbReference>
<keyword evidence="3 8" id="KW-0678">Repressor</keyword>
<dbReference type="InterPro" id="IPR003311">
    <property type="entry name" value="AUX_IAA"/>
</dbReference>
<dbReference type="PANTHER" id="PTHR31734:SF87">
    <property type="entry name" value="AUXIN-RESPONSIVE PROTEIN IAA5"/>
    <property type="match status" value="1"/>
</dbReference>
<evidence type="ECO:0000256" key="3">
    <source>
        <dbReference type="ARBA" id="ARBA00022491"/>
    </source>
</evidence>